<gene>
    <name evidence="2" type="ORF">NW762_011934</name>
</gene>
<organism evidence="2 3">
    <name type="scientific">Fusarium torreyae</name>
    <dbReference type="NCBI Taxonomy" id="1237075"/>
    <lineage>
        <taxon>Eukaryota</taxon>
        <taxon>Fungi</taxon>
        <taxon>Dikarya</taxon>
        <taxon>Ascomycota</taxon>
        <taxon>Pezizomycotina</taxon>
        <taxon>Sordariomycetes</taxon>
        <taxon>Hypocreomycetidae</taxon>
        <taxon>Hypocreales</taxon>
        <taxon>Nectriaceae</taxon>
        <taxon>Fusarium</taxon>
    </lineage>
</organism>
<comment type="caution">
    <text evidence="2">The sequence shown here is derived from an EMBL/GenBank/DDBJ whole genome shotgun (WGS) entry which is preliminary data.</text>
</comment>
<proteinExistence type="predicted"/>
<keyword evidence="3" id="KW-1185">Reference proteome</keyword>
<name>A0A9W8V960_9HYPO</name>
<feature type="signal peptide" evidence="1">
    <location>
        <begin position="1"/>
        <end position="19"/>
    </location>
</feature>
<protein>
    <submittedName>
        <fullName evidence="2">Uncharacterized protein</fullName>
    </submittedName>
</protein>
<evidence type="ECO:0000313" key="2">
    <source>
        <dbReference type="EMBL" id="KAJ4250124.1"/>
    </source>
</evidence>
<evidence type="ECO:0000313" key="3">
    <source>
        <dbReference type="Proteomes" id="UP001152049"/>
    </source>
</evidence>
<keyword evidence="1" id="KW-0732">Signal</keyword>
<sequence>MVGLNFLVGLLALSAEALASPAKPAVCSTILGTKTVKNVPTSTTTAVKKITITKKFIRKLNVVVVPVAKTSTIRTTETDTVTFTADQETDTAWDTITSESTIVSSRTAWTTITTTSTTTTTKDVTSTVQRAAGFTPIHGPGWVPRKREQLEKKAVKAKAAPPGGNLPQSVRCVVDKPIYSTKTVSTRIQGPRRTLKAATRTKMTTISTTTTETEYPSNAKTTLTTVIYPTTTSFVDVTSTSTISETVTVESQVPVATIYDMCSSDNILTSANGGGLIASWDDLTGDYSEVKFGDYYTSTNPAYAANYVFSNGPCGYWKNGGAYAA</sequence>
<reference evidence="2" key="1">
    <citation type="submission" date="2022-09" db="EMBL/GenBank/DDBJ databases">
        <title>Fusarium specimens isolated from Avocado Roots.</title>
        <authorList>
            <person name="Stajich J."/>
            <person name="Roper C."/>
            <person name="Heimlech-Rivalta G."/>
        </authorList>
    </citation>
    <scope>NUCLEOTIDE SEQUENCE</scope>
    <source>
        <strain evidence="2">CF00136</strain>
    </source>
</reference>
<dbReference type="Proteomes" id="UP001152049">
    <property type="component" value="Unassembled WGS sequence"/>
</dbReference>
<feature type="chain" id="PRO_5040926969" evidence="1">
    <location>
        <begin position="20"/>
        <end position="325"/>
    </location>
</feature>
<evidence type="ECO:0000256" key="1">
    <source>
        <dbReference type="SAM" id="SignalP"/>
    </source>
</evidence>
<dbReference type="EMBL" id="JAOQAZ010000031">
    <property type="protein sequence ID" value="KAJ4250124.1"/>
    <property type="molecule type" value="Genomic_DNA"/>
</dbReference>
<dbReference type="AlphaFoldDB" id="A0A9W8V960"/>
<dbReference type="OrthoDB" id="5105252at2759"/>
<accession>A0A9W8V960</accession>